<dbReference type="AlphaFoldDB" id="A0A0D1CWS2"/>
<evidence type="ECO:0000313" key="2">
    <source>
        <dbReference type="EMBL" id="KIS70853.1"/>
    </source>
</evidence>
<protein>
    <recommendedName>
        <fullName evidence="4">Metaxin glutathione S-transferase domain-containing protein</fullName>
    </recommendedName>
</protein>
<feature type="region of interest" description="Disordered" evidence="1">
    <location>
        <begin position="1"/>
        <end position="25"/>
    </location>
</feature>
<dbReference type="RefSeq" id="XP_011388043.1">
    <property type="nucleotide sequence ID" value="XM_011389741.1"/>
</dbReference>
<keyword evidence="3" id="KW-1185">Reference proteome</keyword>
<evidence type="ECO:0000256" key="1">
    <source>
        <dbReference type="SAM" id="MobiDB-lite"/>
    </source>
</evidence>
<dbReference type="Proteomes" id="UP000000561">
    <property type="component" value="Chromosome 3"/>
</dbReference>
<reference evidence="2 3" key="1">
    <citation type="journal article" date="2006" name="Nature">
        <title>Insights from the genome of the biotrophic fungal plant pathogen Ustilago maydis.</title>
        <authorList>
            <person name="Kamper J."/>
            <person name="Kahmann R."/>
            <person name="Bolker M."/>
            <person name="Ma L.J."/>
            <person name="Brefort T."/>
            <person name="Saville B.J."/>
            <person name="Banuett F."/>
            <person name="Kronstad J.W."/>
            <person name="Gold S.E."/>
            <person name="Muller O."/>
            <person name="Perlin M.H."/>
            <person name="Wosten H.A."/>
            <person name="de Vries R."/>
            <person name="Ruiz-Herrera J."/>
            <person name="Reynaga-Pena C.G."/>
            <person name="Snetselaar K."/>
            <person name="McCann M."/>
            <person name="Perez-Martin J."/>
            <person name="Feldbrugge M."/>
            <person name="Basse C.W."/>
            <person name="Steinberg G."/>
            <person name="Ibeas J.I."/>
            <person name="Holloman W."/>
            <person name="Guzman P."/>
            <person name="Farman M."/>
            <person name="Stajich J.E."/>
            <person name="Sentandreu R."/>
            <person name="Gonzalez-Prieto J.M."/>
            <person name="Kennell J.C."/>
            <person name="Molina L."/>
            <person name="Schirawski J."/>
            <person name="Mendoza-Mendoza A."/>
            <person name="Greilinger D."/>
            <person name="Munch K."/>
            <person name="Rossel N."/>
            <person name="Scherer M."/>
            <person name="Vranes M."/>
            <person name="Ladendorf O."/>
            <person name="Vincon V."/>
            <person name="Fuchs U."/>
            <person name="Sandrock B."/>
            <person name="Meng S."/>
            <person name="Ho E.C."/>
            <person name="Cahill M.J."/>
            <person name="Boyce K.J."/>
            <person name="Klose J."/>
            <person name="Klosterman S.J."/>
            <person name="Deelstra H.J."/>
            <person name="Ortiz-Castellanos L."/>
            <person name="Li W."/>
            <person name="Sanchez-Alonso P."/>
            <person name="Schreier P.H."/>
            <person name="Hauser-Hahn I."/>
            <person name="Vaupel M."/>
            <person name="Koopmann E."/>
            <person name="Friedrich G."/>
            <person name="Voss H."/>
            <person name="Schluter T."/>
            <person name="Margolis J."/>
            <person name="Platt D."/>
            <person name="Swimmer C."/>
            <person name="Gnirke A."/>
            <person name="Chen F."/>
            <person name="Vysotskaia V."/>
            <person name="Mannhaupt G."/>
            <person name="Guldener U."/>
            <person name="Munsterkotter M."/>
            <person name="Haase D."/>
            <person name="Oesterheld M."/>
            <person name="Mewes H.W."/>
            <person name="Mauceli E.W."/>
            <person name="DeCaprio D."/>
            <person name="Wade C.M."/>
            <person name="Butler J."/>
            <person name="Young S."/>
            <person name="Jaffe D.B."/>
            <person name="Calvo S."/>
            <person name="Nusbaum C."/>
            <person name="Galagan J."/>
            <person name="Birren B.W."/>
        </authorList>
    </citation>
    <scope>NUCLEOTIDE SEQUENCE [LARGE SCALE GENOMIC DNA]</scope>
    <source>
        <strain evidence="3">DSM 14603 / FGSC 9021 / UM521</strain>
    </source>
</reference>
<dbReference type="GeneID" id="23567276"/>
<dbReference type="KEGG" id="uma:UMAG_11385"/>
<dbReference type="EMBL" id="CM003142">
    <property type="protein sequence ID" value="KIS70853.1"/>
    <property type="molecule type" value="Genomic_DNA"/>
</dbReference>
<dbReference type="VEuPathDB" id="FungiDB:UMAG_11385"/>
<proteinExistence type="predicted"/>
<dbReference type="OrthoDB" id="198787at2759"/>
<gene>
    <name evidence="2" type="ORF">UMAG_11385</name>
</gene>
<name>A0A0D1CWS2_MYCMD</name>
<dbReference type="InParanoid" id="A0A0D1CWS2"/>
<organism evidence="2 3">
    <name type="scientific">Mycosarcoma maydis</name>
    <name type="common">Corn smut fungus</name>
    <name type="synonym">Ustilago maydis</name>
    <dbReference type="NCBI Taxonomy" id="5270"/>
    <lineage>
        <taxon>Eukaryota</taxon>
        <taxon>Fungi</taxon>
        <taxon>Dikarya</taxon>
        <taxon>Basidiomycota</taxon>
        <taxon>Ustilaginomycotina</taxon>
        <taxon>Ustilaginomycetes</taxon>
        <taxon>Ustilaginales</taxon>
        <taxon>Ustilaginaceae</taxon>
        <taxon>Mycosarcoma</taxon>
    </lineage>
</organism>
<evidence type="ECO:0008006" key="4">
    <source>
        <dbReference type="Google" id="ProtNLM"/>
    </source>
</evidence>
<sequence length="440" mass="47526">MSTLHDYPELENIPPAPPRSTLSRSSASQATLVPKWAAAIFSTFPLHTYPAAIVYSPTTTAPPVKPTLYVAPHLFRDGTLSWSDKDAHSSHTEFNADHTASHLTSPSGWSSSDPIALRWQMELLFRNVDFDVRFIDPSHNWGPAKSMPFLHLPPRFRSKTSSSLLSATEIPHLIDNYYPASRPELGEKDSSAWNDASTELEARSWQSLVNGRIMAGVLLAVLLSPQSTAYARTDSQPYLSALVSSYLNNSFFDQQLRRISALNPSASIASASASFSRSTSAFPCSAQPTTALPGWQVGFLSWIGATTASAASALSTADLDSRGGGDTPGAALASPSVDQGKVVADAVAGLRALASRTKAQLSQSPPETQFLLGARRPTSLDALAFSVIHTVLTLSATPQSQGKLASEPLAKLKHVLDQSPWLVSWSRQIWKQYIKDLDRT</sequence>
<evidence type="ECO:0000313" key="3">
    <source>
        <dbReference type="Proteomes" id="UP000000561"/>
    </source>
</evidence>
<accession>A0A0D1CWS2</accession>